<evidence type="ECO:0000259" key="1">
    <source>
        <dbReference type="PROSITE" id="PS00028"/>
    </source>
</evidence>
<name>A0AAE0H7L6_9PEZI</name>
<dbReference type="EMBL" id="JAUEPN010000009">
    <property type="protein sequence ID" value="KAK3291463.1"/>
    <property type="molecule type" value="Genomic_DNA"/>
</dbReference>
<protein>
    <recommendedName>
        <fullName evidence="1">C2H2-type domain-containing protein</fullName>
    </recommendedName>
</protein>
<gene>
    <name evidence="2" type="ORF">B0H64DRAFT_246201</name>
</gene>
<dbReference type="AlphaFoldDB" id="A0AAE0H7L6"/>
<dbReference type="Proteomes" id="UP001278766">
    <property type="component" value="Unassembled WGS sequence"/>
</dbReference>
<organism evidence="2 3">
    <name type="scientific">Chaetomium fimeti</name>
    <dbReference type="NCBI Taxonomy" id="1854472"/>
    <lineage>
        <taxon>Eukaryota</taxon>
        <taxon>Fungi</taxon>
        <taxon>Dikarya</taxon>
        <taxon>Ascomycota</taxon>
        <taxon>Pezizomycotina</taxon>
        <taxon>Sordariomycetes</taxon>
        <taxon>Sordariomycetidae</taxon>
        <taxon>Sordariales</taxon>
        <taxon>Chaetomiaceae</taxon>
        <taxon>Chaetomium</taxon>
    </lineage>
</organism>
<dbReference type="GeneID" id="87836861"/>
<feature type="domain" description="C2H2-type" evidence="1">
    <location>
        <begin position="182"/>
        <end position="203"/>
    </location>
</feature>
<evidence type="ECO:0000313" key="2">
    <source>
        <dbReference type="EMBL" id="KAK3291463.1"/>
    </source>
</evidence>
<dbReference type="PROSITE" id="PS00028">
    <property type="entry name" value="ZINC_FINGER_C2H2_1"/>
    <property type="match status" value="1"/>
</dbReference>
<dbReference type="InterPro" id="IPR013087">
    <property type="entry name" value="Znf_C2H2_type"/>
</dbReference>
<evidence type="ECO:0000313" key="3">
    <source>
        <dbReference type="Proteomes" id="UP001278766"/>
    </source>
</evidence>
<accession>A0AAE0H7L6</accession>
<sequence length="216" mass="23944">MGLTTILRGFKVPVAILDRFLEANGVTPTFGYPPTYHRGSLPGEENLPTLDPQPAFLRARLAATPAGAADTANQNTHIFIPNRQSMGMCTHAYVSYAYIMVFGQREIDVVNELPDKAPPGFAELRSEILGFAEEGEEALLAVAGMQPASEAQDPASMLFIVLTDERQYPWKGPFLRESDRRCDQCAEEFENWLSLQVHWEEAHGIVHKSTALPDDL</sequence>
<dbReference type="RefSeq" id="XP_062654977.1">
    <property type="nucleotide sequence ID" value="XM_062799913.1"/>
</dbReference>
<proteinExistence type="predicted"/>
<keyword evidence="3" id="KW-1185">Reference proteome</keyword>
<reference evidence="2" key="1">
    <citation type="journal article" date="2023" name="Mol. Phylogenet. Evol.">
        <title>Genome-scale phylogeny and comparative genomics of the fungal order Sordariales.</title>
        <authorList>
            <person name="Hensen N."/>
            <person name="Bonometti L."/>
            <person name="Westerberg I."/>
            <person name="Brannstrom I.O."/>
            <person name="Guillou S."/>
            <person name="Cros-Aarteil S."/>
            <person name="Calhoun S."/>
            <person name="Haridas S."/>
            <person name="Kuo A."/>
            <person name="Mondo S."/>
            <person name="Pangilinan J."/>
            <person name="Riley R."/>
            <person name="LaButti K."/>
            <person name="Andreopoulos B."/>
            <person name="Lipzen A."/>
            <person name="Chen C."/>
            <person name="Yan M."/>
            <person name="Daum C."/>
            <person name="Ng V."/>
            <person name="Clum A."/>
            <person name="Steindorff A."/>
            <person name="Ohm R.A."/>
            <person name="Martin F."/>
            <person name="Silar P."/>
            <person name="Natvig D.O."/>
            <person name="Lalanne C."/>
            <person name="Gautier V."/>
            <person name="Ament-Velasquez S.L."/>
            <person name="Kruys A."/>
            <person name="Hutchinson M.I."/>
            <person name="Powell A.J."/>
            <person name="Barry K."/>
            <person name="Miller A.N."/>
            <person name="Grigoriev I.V."/>
            <person name="Debuchy R."/>
            <person name="Gladieux P."/>
            <person name="Hiltunen Thoren M."/>
            <person name="Johannesson H."/>
        </authorList>
    </citation>
    <scope>NUCLEOTIDE SEQUENCE</scope>
    <source>
        <strain evidence="2">CBS 168.71</strain>
    </source>
</reference>
<reference evidence="2" key="2">
    <citation type="submission" date="2023-06" db="EMBL/GenBank/DDBJ databases">
        <authorList>
            <consortium name="Lawrence Berkeley National Laboratory"/>
            <person name="Haridas S."/>
            <person name="Hensen N."/>
            <person name="Bonometti L."/>
            <person name="Westerberg I."/>
            <person name="Brannstrom I.O."/>
            <person name="Guillou S."/>
            <person name="Cros-Aarteil S."/>
            <person name="Calhoun S."/>
            <person name="Kuo A."/>
            <person name="Mondo S."/>
            <person name="Pangilinan J."/>
            <person name="Riley R."/>
            <person name="Labutti K."/>
            <person name="Andreopoulos B."/>
            <person name="Lipzen A."/>
            <person name="Chen C."/>
            <person name="Yanf M."/>
            <person name="Daum C."/>
            <person name="Ng V."/>
            <person name="Clum A."/>
            <person name="Steindorff A."/>
            <person name="Ohm R."/>
            <person name="Martin F."/>
            <person name="Silar P."/>
            <person name="Natvig D."/>
            <person name="Lalanne C."/>
            <person name="Gautier V."/>
            <person name="Ament-Velasquez S.L."/>
            <person name="Kruys A."/>
            <person name="Hutchinson M.I."/>
            <person name="Powell A.J."/>
            <person name="Barry K."/>
            <person name="Miller A.N."/>
            <person name="Grigoriev I.V."/>
            <person name="Debuchy R."/>
            <person name="Gladieux P."/>
            <person name="Thoren M.H."/>
            <person name="Johannesson H."/>
        </authorList>
    </citation>
    <scope>NUCLEOTIDE SEQUENCE</scope>
    <source>
        <strain evidence="2">CBS 168.71</strain>
    </source>
</reference>
<comment type="caution">
    <text evidence="2">The sequence shown here is derived from an EMBL/GenBank/DDBJ whole genome shotgun (WGS) entry which is preliminary data.</text>
</comment>